<dbReference type="InterPro" id="IPR036412">
    <property type="entry name" value="HAD-like_sf"/>
</dbReference>
<dbReference type="NCBIfam" id="TIGR01525">
    <property type="entry name" value="ATPase-IB_hvy"/>
    <property type="match status" value="1"/>
</dbReference>
<keyword evidence="7" id="KW-1278">Translocase</keyword>
<dbReference type="PROSITE" id="PS00154">
    <property type="entry name" value="ATPASE_E1_E2"/>
    <property type="match status" value="1"/>
</dbReference>
<dbReference type="SFLD" id="SFLDF00027">
    <property type="entry name" value="p-type_atpase"/>
    <property type="match status" value="1"/>
</dbReference>
<keyword evidence="6 10" id="KW-0067">ATP-binding</keyword>
<dbReference type="SFLD" id="SFLDS00003">
    <property type="entry name" value="Haloacid_Dehalogenase"/>
    <property type="match status" value="1"/>
</dbReference>
<feature type="region of interest" description="Disordered" evidence="11">
    <location>
        <begin position="88"/>
        <end position="110"/>
    </location>
</feature>
<evidence type="ECO:0000256" key="9">
    <source>
        <dbReference type="ARBA" id="ARBA00023136"/>
    </source>
</evidence>
<dbReference type="InterPro" id="IPR006121">
    <property type="entry name" value="HMA_dom"/>
</dbReference>
<name>A0ABW4EPK0_9PSEU</name>
<dbReference type="InterPro" id="IPR059000">
    <property type="entry name" value="ATPase_P-type_domA"/>
</dbReference>
<dbReference type="NCBIfam" id="TIGR01494">
    <property type="entry name" value="ATPase_P-type"/>
    <property type="match status" value="1"/>
</dbReference>
<keyword evidence="10" id="KW-1003">Cell membrane</keyword>
<dbReference type="PROSITE" id="PS01047">
    <property type="entry name" value="HMA_1"/>
    <property type="match status" value="1"/>
</dbReference>
<feature type="transmembrane region" description="Helical" evidence="10">
    <location>
        <begin position="358"/>
        <end position="380"/>
    </location>
</feature>
<proteinExistence type="inferred from homology"/>
<dbReference type="InterPro" id="IPR008250">
    <property type="entry name" value="ATPase_P-typ_transduc_dom_A_sf"/>
</dbReference>
<dbReference type="PANTHER" id="PTHR43520">
    <property type="entry name" value="ATP7, ISOFORM B"/>
    <property type="match status" value="1"/>
</dbReference>
<dbReference type="CDD" id="cd00371">
    <property type="entry name" value="HMA"/>
    <property type="match status" value="1"/>
</dbReference>
<evidence type="ECO:0000256" key="7">
    <source>
        <dbReference type="ARBA" id="ARBA00022967"/>
    </source>
</evidence>
<comment type="similarity">
    <text evidence="2 10">Belongs to the cation transport ATPase (P-type) (TC 3.A.3) family. Type IB subfamily.</text>
</comment>
<comment type="subcellular location">
    <subcellularLocation>
        <location evidence="1">Cell membrane</location>
        <topology evidence="1">Multi-pass membrane protein</topology>
    </subcellularLocation>
</comment>
<dbReference type="PANTHER" id="PTHR43520:SF8">
    <property type="entry name" value="P-TYPE CU(+) TRANSPORTER"/>
    <property type="match status" value="1"/>
</dbReference>
<feature type="transmembrane region" description="Helical" evidence="10">
    <location>
        <begin position="386"/>
        <end position="411"/>
    </location>
</feature>
<dbReference type="Pfam" id="PF00702">
    <property type="entry name" value="Hydrolase"/>
    <property type="match status" value="1"/>
</dbReference>
<keyword evidence="8 10" id="KW-1133">Transmembrane helix</keyword>
<dbReference type="Gene3D" id="2.70.150.10">
    <property type="entry name" value="Calcium-transporting ATPase, cytoplasmic transduction domain A"/>
    <property type="match status" value="1"/>
</dbReference>
<feature type="transmembrane region" description="Helical" evidence="10">
    <location>
        <begin position="722"/>
        <end position="744"/>
    </location>
</feature>
<evidence type="ECO:0000256" key="2">
    <source>
        <dbReference type="ARBA" id="ARBA00006024"/>
    </source>
</evidence>
<evidence type="ECO:0000259" key="12">
    <source>
        <dbReference type="PROSITE" id="PS50846"/>
    </source>
</evidence>
<dbReference type="RefSeq" id="WP_344722717.1">
    <property type="nucleotide sequence ID" value="NZ_BAAAUS010000013.1"/>
</dbReference>
<keyword evidence="9 10" id="KW-0472">Membrane</keyword>
<evidence type="ECO:0000256" key="1">
    <source>
        <dbReference type="ARBA" id="ARBA00004651"/>
    </source>
</evidence>
<dbReference type="SUPFAM" id="SSF81665">
    <property type="entry name" value="Calcium ATPase, transmembrane domain M"/>
    <property type="match status" value="1"/>
</dbReference>
<dbReference type="SUPFAM" id="SSF81653">
    <property type="entry name" value="Calcium ATPase, transduction domain A"/>
    <property type="match status" value="1"/>
</dbReference>
<keyword evidence="5 10" id="KW-0547">Nucleotide-binding</keyword>
<evidence type="ECO:0000256" key="11">
    <source>
        <dbReference type="SAM" id="MobiDB-lite"/>
    </source>
</evidence>
<feature type="transmembrane region" description="Helical" evidence="10">
    <location>
        <begin position="122"/>
        <end position="141"/>
    </location>
</feature>
<feature type="domain" description="HMA" evidence="12">
    <location>
        <begin position="23"/>
        <end position="89"/>
    </location>
</feature>
<dbReference type="InterPro" id="IPR036163">
    <property type="entry name" value="HMA_dom_sf"/>
</dbReference>
<evidence type="ECO:0000256" key="6">
    <source>
        <dbReference type="ARBA" id="ARBA00022840"/>
    </source>
</evidence>
<dbReference type="EMBL" id="JBHUCO010000008">
    <property type="protein sequence ID" value="MFD1517363.1"/>
    <property type="molecule type" value="Genomic_DNA"/>
</dbReference>
<sequence length="750" mass="77489">MTDTAETPVAAARGAGSPEATGGTLDFLVKGMTCGSCANRVQRALRKQPGVAGADVNFATATARVLLDADGADAATLEAAVAKAGYELQRPDLPTDSADRGDDGRADADEDARQRSWLRRVLVAWPLGLAVMGIGFWPAAVDQARGPWVQLAVSTPVQFVVGWPFLREAGRRARARSASMDTLVALGTLTAYVFSLVELLRGGHALYFETSSLLIAFLILGRYFEARAKRRAGRAMRALLELGAKEARLVRGGAEVMVPADQVRPGDVLRVRPGEKVPADGEVIDGASAVDESMLTGESVPVDKTVGATVAGATVNTSGVLTVRATAVGRDTALAQIAALVAAAQNGKGQAQRLADRVSAVFVPAVMLIAAAAFAGWWLIGSDPLTGLVAAVAVLIVACPCALALATPVAIMAGTGRGASLGILIKGAEVLERTRKITTVVFDKTGTLTRGEMSLIGTHVGVGIDEAVLLRRAGAVEADSEHPIGRAVAAAAGRAAGVLPRVTGFAAVAGHGVRAEVEGVMVWVGRRKFLADAGLILSDELAAAADRVEAQGHTAVFVGWDRGVRGVLAVADTLKNGAGDTVAELHRMGLQVAMITGDNSRTAQAIAQQVSIDTVLAEVLPADKQSEVARLRATGRVVAMVGDGVNDAPALVAADLGIALGTGTDAAIESSDLTLIRGDVAGVPTAIRLARRTYRTIWQNIGWAFVYNLALIPLAASGLLNPIIAGAAMGFSSVSVVANSLRLLRFRDRG</sequence>
<dbReference type="PRINTS" id="PR00119">
    <property type="entry name" value="CATATPASE"/>
</dbReference>
<dbReference type="SUPFAM" id="SSF56784">
    <property type="entry name" value="HAD-like"/>
    <property type="match status" value="1"/>
</dbReference>
<keyword evidence="4 10" id="KW-0479">Metal-binding</keyword>
<dbReference type="InterPro" id="IPR023299">
    <property type="entry name" value="ATPase_P-typ_cyto_dom_N"/>
</dbReference>
<evidence type="ECO:0000256" key="4">
    <source>
        <dbReference type="ARBA" id="ARBA00022723"/>
    </source>
</evidence>
<dbReference type="SUPFAM" id="SSF55008">
    <property type="entry name" value="HMA, heavy metal-associated domain"/>
    <property type="match status" value="1"/>
</dbReference>
<keyword evidence="14" id="KW-1185">Reference proteome</keyword>
<evidence type="ECO:0000256" key="8">
    <source>
        <dbReference type="ARBA" id="ARBA00022989"/>
    </source>
</evidence>
<feature type="transmembrane region" description="Helical" evidence="10">
    <location>
        <begin position="697"/>
        <end position="716"/>
    </location>
</feature>
<feature type="compositionally biased region" description="Basic and acidic residues" evidence="11">
    <location>
        <begin position="97"/>
        <end position="110"/>
    </location>
</feature>
<dbReference type="PRINTS" id="PR00943">
    <property type="entry name" value="CUATPASE"/>
</dbReference>
<evidence type="ECO:0000256" key="10">
    <source>
        <dbReference type="RuleBase" id="RU362081"/>
    </source>
</evidence>
<dbReference type="PROSITE" id="PS50846">
    <property type="entry name" value="HMA_2"/>
    <property type="match status" value="1"/>
</dbReference>
<dbReference type="InterPro" id="IPR017969">
    <property type="entry name" value="Heavy-metal-associated_CS"/>
</dbReference>
<gene>
    <name evidence="13" type="ORF">ACFSJD_07695</name>
</gene>
<dbReference type="InterPro" id="IPR018303">
    <property type="entry name" value="ATPase_P-typ_P_site"/>
</dbReference>
<dbReference type="SFLD" id="SFLDG00002">
    <property type="entry name" value="C1.7:_P-type_atpase_like"/>
    <property type="match status" value="1"/>
</dbReference>
<dbReference type="InterPro" id="IPR044492">
    <property type="entry name" value="P_typ_ATPase_HD_dom"/>
</dbReference>
<dbReference type="Gene3D" id="3.40.1110.10">
    <property type="entry name" value="Calcium-transporting ATPase, cytoplasmic domain N"/>
    <property type="match status" value="1"/>
</dbReference>
<feature type="transmembrane region" description="Helical" evidence="10">
    <location>
        <begin position="147"/>
        <end position="166"/>
    </location>
</feature>
<dbReference type="Pfam" id="PF00122">
    <property type="entry name" value="E1-E2_ATPase"/>
    <property type="match status" value="1"/>
</dbReference>
<dbReference type="InterPro" id="IPR001757">
    <property type="entry name" value="P_typ_ATPase"/>
</dbReference>
<dbReference type="Gene3D" id="3.40.50.1000">
    <property type="entry name" value="HAD superfamily/HAD-like"/>
    <property type="match status" value="1"/>
</dbReference>
<dbReference type="InterPro" id="IPR027256">
    <property type="entry name" value="P-typ_ATPase_IB"/>
</dbReference>
<dbReference type="CDD" id="cd02094">
    <property type="entry name" value="P-type_ATPase_Cu-like"/>
    <property type="match status" value="1"/>
</dbReference>
<evidence type="ECO:0000256" key="5">
    <source>
        <dbReference type="ARBA" id="ARBA00022741"/>
    </source>
</evidence>
<dbReference type="Gene3D" id="3.30.70.100">
    <property type="match status" value="1"/>
</dbReference>
<dbReference type="InterPro" id="IPR023214">
    <property type="entry name" value="HAD_sf"/>
</dbReference>
<feature type="transmembrane region" description="Helical" evidence="10">
    <location>
        <begin position="206"/>
        <end position="224"/>
    </location>
</feature>
<dbReference type="NCBIfam" id="TIGR01511">
    <property type="entry name" value="ATPase-IB1_Cu"/>
    <property type="match status" value="1"/>
</dbReference>
<feature type="transmembrane region" description="Helical" evidence="10">
    <location>
        <begin position="178"/>
        <end position="200"/>
    </location>
</feature>
<organism evidence="13 14">
    <name type="scientific">Pseudonocardia yunnanensis</name>
    <dbReference type="NCBI Taxonomy" id="58107"/>
    <lineage>
        <taxon>Bacteria</taxon>
        <taxon>Bacillati</taxon>
        <taxon>Actinomycetota</taxon>
        <taxon>Actinomycetes</taxon>
        <taxon>Pseudonocardiales</taxon>
        <taxon>Pseudonocardiaceae</taxon>
        <taxon>Pseudonocardia</taxon>
    </lineage>
</organism>
<evidence type="ECO:0000256" key="3">
    <source>
        <dbReference type="ARBA" id="ARBA00022692"/>
    </source>
</evidence>
<protein>
    <submittedName>
        <fullName evidence="13">Heavy metal translocating P-type ATPase</fullName>
    </submittedName>
</protein>
<dbReference type="Proteomes" id="UP001597114">
    <property type="component" value="Unassembled WGS sequence"/>
</dbReference>
<keyword evidence="3 10" id="KW-0812">Transmembrane</keyword>
<dbReference type="PROSITE" id="PS01229">
    <property type="entry name" value="COF_2"/>
    <property type="match status" value="1"/>
</dbReference>
<reference evidence="14" key="1">
    <citation type="journal article" date="2019" name="Int. J. Syst. Evol. Microbiol.">
        <title>The Global Catalogue of Microorganisms (GCM) 10K type strain sequencing project: providing services to taxonomists for standard genome sequencing and annotation.</title>
        <authorList>
            <consortium name="The Broad Institute Genomics Platform"/>
            <consortium name="The Broad Institute Genome Sequencing Center for Infectious Disease"/>
            <person name="Wu L."/>
            <person name="Ma J."/>
        </authorList>
    </citation>
    <scope>NUCLEOTIDE SEQUENCE [LARGE SCALE GENOMIC DNA]</scope>
    <source>
        <strain evidence="14">CCM 7043</strain>
    </source>
</reference>
<evidence type="ECO:0000313" key="13">
    <source>
        <dbReference type="EMBL" id="MFD1517363.1"/>
    </source>
</evidence>
<accession>A0ABW4EPK0</accession>
<comment type="caution">
    <text evidence="13">The sequence shown here is derived from an EMBL/GenBank/DDBJ whole genome shotgun (WGS) entry which is preliminary data.</text>
</comment>
<dbReference type="InterPro" id="IPR023298">
    <property type="entry name" value="ATPase_P-typ_TM_dom_sf"/>
</dbReference>
<dbReference type="Pfam" id="PF00403">
    <property type="entry name" value="HMA"/>
    <property type="match status" value="1"/>
</dbReference>
<evidence type="ECO:0000313" key="14">
    <source>
        <dbReference type="Proteomes" id="UP001597114"/>
    </source>
</evidence>